<feature type="region of interest" description="Disordered" evidence="3">
    <location>
        <begin position="58"/>
        <end position="85"/>
    </location>
</feature>
<keyword evidence="4" id="KW-0732">Signal</keyword>
<evidence type="ECO:0000256" key="3">
    <source>
        <dbReference type="SAM" id="MobiDB-lite"/>
    </source>
</evidence>
<dbReference type="GO" id="GO:0097352">
    <property type="term" value="P:autophagosome maturation"/>
    <property type="evidence" value="ECO:0007669"/>
    <property type="project" value="TreeGrafter"/>
</dbReference>
<feature type="compositionally biased region" description="Low complexity" evidence="3">
    <location>
        <begin position="62"/>
        <end position="77"/>
    </location>
</feature>
<evidence type="ECO:0000259" key="5">
    <source>
        <dbReference type="Pfam" id="PF26573"/>
    </source>
</evidence>
<gene>
    <name evidence="6" type="ORF">MUCCIDRAFT_188213</name>
</gene>
<organism evidence="6 7">
    <name type="scientific">Mucor lusitanicus CBS 277.49</name>
    <dbReference type="NCBI Taxonomy" id="747725"/>
    <lineage>
        <taxon>Eukaryota</taxon>
        <taxon>Fungi</taxon>
        <taxon>Fungi incertae sedis</taxon>
        <taxon>Mucoromycota</taxon>
        <taxon>Mucoromycotina</taxon>
        <taxon>Mucoromycetes</taxon>
        <taxon>Mucorales</taxon>
        <taxon>Mucorineae</taxon>
        <taxon>Mucoraceae</taxon>
        <taxon>Mucor</taxon>
    </lineage>
</organism>
<keyword evidence="7" id="KW-1185">Reference proteome</keyword>
<dbReference type="OrthoDB" id="75419at2759"/>
<feature type="signal peptide" evidence="4">
    <location>
        <begin position="1"/>
        <end position="16"/>
    </location>
</feature>
<sequence length="1264" mass="143547">MTQLASFSLLLPFFACLPYQRMNQELHSLVTKYKTACLELEEIHAKVETVQSSEQAIAHRLSASTSTSTHSSSSHSTAAKKEETDEKLSQIISKLKSNVDTVLSKRLAETTSAKSAVQSYIDTTVWSLFSRTELQNNTLLFNNDQKRKDDKKRLYKLIATLFALDQEQVDSEDYKAQLHDWIIHISTIYLRLGGTIEKHKVLALLTATADIGSWAMPLIHIQADKLSQADDVLQTLDAIFIQPAPWTWTEDDFLVALDQLAIDFSYSRLMDAVDPDQQVSLESVLKFSRDLINKLMQAIQRSGEAAAMNSLVKRLAQTAVQISILLLDAIAEKGWECQDQVDDFMRQLIFGFYDLKENGGWFFLPNIPFKALSIHALWLVTVRMLQLKECDAAPPTALSDVLYDRLPNITRFQYQLHDNQTQGYFMLNCLTNMATCIPPGVDDISTVNDPESTLSACIVAVISYTLFTVAFVDKDLREVFYKDVRDNFGAICRCHPFVISLLLRWTAEHMAIMERMALYLFHSLKLDNWSILKDDLKLLHKLMSSSSKAAANAMTSQQKAQMQLAKYILQHLNYGYQHDAVDPNVSKAQPWHSRKLPFLSYDLHEEIAFILLDACQQFQPLPDTTTNENKGAIELVGTVTTAVSTYLPIADQIQLLKSTYDQTTNNNNTASNVIQWAWSVAVQLKLYDCPVSPRASDIEQSITLPFLKLVLNSYNNVSSSHSALLVYISFMLSVTSRHFLRFECNDGWMKLLVMLKRGKPEAVIRILSDMIPSFVYMHGDDFFNDESLSDFLKHMIELKTDPTLIKAASRLHKELDGSGIGLMIGSHVWHAHLIDSVSDLMDDQGKGFSYVDLVVHSWLKTVFRKADWMWHSGYVHMVDHLCKCAFVLYRHGMVRHMLLEEHKRMEAAKVQQSASSPRLTRFIKNMVVSDGGPYASLLNGEWSMLKPAKGPGVEQHHHWFAFEVLVMETMREAPFREELCALITKQLCTPLATDQQQPSIDLACVYKASSQKKPVDYLAIYRWVQHIMTMPVHHPLLPLYLQMFFSLYYLNIHGEVTLGFVCFHKRADWTTKLRDYIASVQTYYGQKITTVEEDHDASQDIEDGSGHTAVSAEVLQQAYYAMWLWLGNADLNRGLAEDAVEQLPSHYLVHRLKSCYANKTELEQPWHHTDDYWMDLVDTEQLEQAFLGFPWEGSEKFRTEESSSGAAAAASITTADDLISLSTTTRRLRLITDESTIEPLPPLVINTPSTSTSTSSIKKKMNLK</sequence>
<evidence type="ECO:0000256" key="1">
    <source>
        <dbReference type="ARBA" id="ARBA00010948"/>
    </source>
</evidence>
<accession>A0A168Q9E3</accession>
<dbReference type="PANTHER" id="PTHR31139">
    <property type="entry name" value="ECTOPIC P GRANULES PROTEIN 5 HOMOLOG"/>
    <property type="match status" value="1"/>
</dbReference>
<dbReference type="Proteomes" id="UP000077051">
    <property type="component" value="Unassembled WGS sequence"/>
</dbReference>
<dbReference type="InterPro" id="IPR058750">
    <property type="entry name" value="TPR_Epg5"/>
</dbReference>
<comment type="caution">
    <text evidence="6">The sequence shown here is derived from an EMBL/GenBank/DDBJ whole genome shotgun (WGS) entry which is preliminary data.</text>
</comment>
<dbReference type="AlphaFoldDB" id="A0A168Q9E3"/>
<evidence type="ECO:0000313" key="7">
    <source>
        <dbReference type="Proteomes" id="UP000077051"/>
    </source>
</evidence>
<dbReference type="EMBL" id="AMYB01000001">
    <property type="protein sequence ID" value="OAD08903.1"/>
    <property type="molecule type" value="Genomic_DNA"/>
</dbReference>
<evidence type="ECO:0000256" key="2">
    <source>
        <dbReference type="ARBA" id="ARBA00023006"/>
    </source>
</evidence>
<feature type="domain" description="Epg5-like TPR" evidence="5">
    <location>
        <begin position="986"/>
        <end position="1150"/>
    </location>
</feature>
<feature type="region of interest" description="Disordered" evidence="3">
    <location>
        <begin position="1245"/>
        <end position="1264"/>
    </location>
</feature>
<proteinExistence type="inferred from homology"/>
<dbReference type="VEuPathDB" id="FungiDB:MUCCIDRAFT_188213"/>
<dbReference type="STRING" id="747725.A0A168Q9E3"/>
<dbReference type="GO" id="GO:0005737">
    <property type="term" value="C:cytoplasm"/>
    <property type="evidence" value="ECO:0007669"/>
    <property type="project" value="TreeGrafter"/>
</dbReference>
<dbReference type="InterPro" id="IPR051436">
    <property type="entry name" value="Autophagy-related_EPG5"/>
</dbReference>
<dbReference type="PANTHER" id="PTHR31139:SF4">
    <property type="entry name" value="ECTOPIC P GRANULES PROTEIN 5 HOMOLOG"/>
    <property type="match status" value="1"/>
</dbReference>
<name>A0A168Q9E3_MUCCL</name>
<reference evidence="6 7" key="1">
    <citation type="submission" date="2015-06" db="EMBL/GenBank/DDBJ databases">
        <title>Expansion of signal transduction pathways in fungi by whole-genome duplication.</title>
        <authorList>
            <consortium name="DOE Joint Genome Institute"/>
            <person name="Corrochano L.M."/>
            <person name="Kuo A."/>
            <person name="Marcet-Houben M."/>
            <person name="Polaino S."/>
            <person name="Salamov A."/>
            <person name="Villalobos J.M."/>
            <person name="Alvarez M.I."/>
            <person name="Avalos J."/>
            <person name="Benito E.P."/>
            <person name="Benoit I."/>
            <person name="Burger G."/>
            <person name="Camino L.P."/>
            <person name="Canovas D."/>
            <person name="Cerda-Olmedo E."/>
            <person name="Cheng J.-F."/>
            <person name="Dominguez A."/>
            <person name="Elias M."/>
            <person name="Eslava A.P."/>
            <person name="Glaser F."/>
            <person name="Grimwood J."/>
            <person name="Gutierrez G."/>
            <person name="Heitman J."/>
            <person name="Henrissat B."/>
            <person name="Iturriaga E.A."/>
            <person name="Lang B.F."/>
            <person name="Lavin J.L."/>
            <person name="Lee S."/>
            <person name="Li W."/>
            <person name="Lindquist E."/>
            <person name="Lopez-Garcia S."/>
            <person name="Luque E.M."/>
            <person name="Marcos A.T."/>
            <person name="Martin J."/>
            <person name="Mccluskey K."/>
            <person name="Medina H.R."/>
            <person name="Miralles-Duran A."/>
            <person name="Miyazaki A."/>
            <person name="Munoz-Torres E."/>
            <person name="Oguiza J.A."/>
            <person name="Ohm R."/>
            <person name="Olmedo M."/>
            <person name="Orejas M."/>
            <person name="Ortiz-Castellanos L."/>
            <person name="Pisabarro A.G."/>
            <person name="Rodriguez-Romero J."/>
            <person name="Ruiz-Herrera J."/>
            <person name="Ruiz-Vazquez R."/>
            <person name="Sanz C."/>
            <person name="Schackwitz W."/>
            <person name="Schmutz J."/>
            <person name="Shahriari M."/>
            <person name="Shelest E."/>
            <person name="Silva-Franco F."/>
            <person name="Soanes D."/>
            <person name="Syed K."/>
            <person name="Tagua V.G."/>
            <person name="Talbot N.J."/>
            <person name="Thon M."/>
            <person name="De Vries R.P."/>
            <person name="Wiebenga A."/>
            <person name="Yadav J.S."/>
            <person name="Braun E.L."/>
            <person name="Baker S."/>
            <person name="Garre V."/>
            <person name="Horwitz B."/>
            <person name="Torres-Martinez S."/>
            <person name="Idnurm A."/>
            <person name="Herrera-Estrella A."/>
            <person name="Gabaldon T."/>
            <person name="Grigoriev I.V."/>
        </authorList>
    </citation>
    <scope>NUCLEOTIDE SEQUENCE [LARGE SCALE GENOMIC DNA]</scope>
    <source>
        <strain evidence="6 7">CBS 277.49</strain>
    </source>
</reference>
<keyword evidence="2" id="KW-0072">Autophagy</keyword>
<evidence type="ECO:0000256" key="4">
    <source>
        <dbReference type="SAM" id="SignalP"/>
    </source>
</evidence>
<feature type="chain" id="PRO_5007899800" description="Epg5-like TPR domain-containing protein" evidence="4">
    <location>
        <begin position="17"/>
        <end position="1264"/>
    </location>
</feature>
<protein>
    <recommendedName>
        <fullName evidence="5">Epg5-like TPR domain-containing protein</fullName>
    </recommendedName>
</protein>
<dbReference type="Pfam" id="PF26573">
    <property type="entry name" value="TPR_Epg5_2"/>
    <property type="match status" value="1"/>
</dbReference>
<comment type="similarity">
    <text evidence="1">Belongs to the EPG5 family.</text>
</comment>
<evidence type="ECO:0000313" key="6">
    <source>
        <dbReference type="EMBL" id="OAD08903.1"/>
    </source>
</evidence>